<keyword evidence="3 6" id="KW-0812">Transmembrane</keyword>
<dbReference type="RefSeq" id="WP_127905769.1">
    <property type="nucleotide sequence ID" value="NZ_RQXX01000002.1"/>
</dbReference>
<evidence type="ECO:0000256" key="1">
    <source>
        <dbReference type="ARBA" id="ARBA00004370"/>
    </source>
</evidence>
<accession>A0A438AIV9</accession>
<evidence type="ECO:0000313" key="7">
    <source>
        <dbReference type="EMBL" id="RVV98537.1"/>
    </source>
</evidence>
<evidence type="ECO:0000256" key="4">
    <source>
        <dbReference type="ARBA" id="ARBA00022989"/>
    </source>
</evidence>
<dbReference type="PANTHER" id="PTHR23427">
    <property type="entry name" value="SURFEIT LOCUS PROTEIN"/>
    <property type="match status" value="1"/>
</dbReference>
<dbReference type="InterPro" id="IPR002994">
    <property type="entry name" value="Surf1/Shy1"/>
</dbReference>
<keyword evidence="4 6" id="KW-1133">Transmembrane helix</keyword>
<protein>
    <recommendedName>
        <fullName evidence="6">SURF1-like protein</fullName>
    </recommendedName>
</protein>
<dbReference type="CDD" id="cd06662">
    <property type="entry name" value="SURF1"/>
    <property type="match status" value="1"/>
</dbReference>
<comment type="caution">
    <text evidence="6">Lacks conserved residue(s) required for the propagation of feature annotation.</text>
</comment>
<evidence type="ECO:0000256" key="6">
    <source>
        <dbReference type="RuleBase" id="RU363076"/>
    </source>
</evidence>
<reference evidence="7 8" key="1">
    <citation type="submission" date="2018-11" db="EMBL/GenBank/DDBJ databases">
        <title>Mesobaculum littorinae gen. nov., sp. nov., isolated from Littorina scabra that represents a novel genus of the order Rhodobacteraceae.</title>
        <authorList>
            <person name="Li F."/>
        </authorList>
    </citation>
    <scope>NUCLEOTIDE SEQUENCE [LARGE SCALE GENOMIC DNA]</scope>
    <source>
        <strain evidence="7 8">M0103</strain>
    </source>
</reference>
<dbReference type="EMBL" id="RQXX01000002">
    <property type="protein sequence ID" value="RVV98537.1"/>
    <property type="molecule type" value="Genomic_DNA"/>
</dbReference>
<comment type="caution">
    <text evidence="7">The sequence shown here is derived from an EMBL/GenBank/DDBJ whole genome shotgun (WGS) entry which is preliminary data.</text>
</comment>
<feature type="transmembrane region" description="Helical" evidence="6">
    <location>
        <begin position="194"/>
        <end position="216"/>
    </location>
</feature>
<evidence type="ECO:0000256" key="3">
    <source>
        <dbReference type="ARBA" id="ARBA00022692"/>
    </source>
</evidence>
<dbReference type="PANTHER" id="PTHR23427:SF2">
    <property type="entry name" value="SURFEIT LOCUS PROTEIN 1"/>
    <property type="match status" value="1"/>
</dbReference>
<evidence type="ECO:0000256" key="2">
    <source>
        <dbReference type="ARBA" id="ARBA00007165"/>
    </source>
</evidence>
<dbReference type="GO" id="GO:0005886">
    <property type="term" value="C:plasma membrane"/>
    <property type="evidence" value="ECO:0007669"/>
    <property type="project" value="UniProtKB-SubCell"/>
</dbReference>
<dbReference type="InterPro" id="IPR045214">
    <property type="entry name" value="Surf1/Surf4"/>
</dbReference>
<keyword evidence="5 6" id="KW-0472">Membrane</keyword>
<gene>
    <name evidence="7" type="ORF">EKE94_06370</name>
</gene>
<dbReference type="PROSITE" id="PS50895">
    <property type="entry name" value="SURF1"/>
    <property type="match status" value="1"/>
</dbReference>
<comment type="similarity">
    <text evidence="2 6">Belongs to the SURF1 family.</text>
</comment>
<dbReference type="Proteomes" id="UP000285908">
    <property type="component" value="Unassembled WGS sequence"/>
</dbReference>
<dbReference type="AlphaFoldDB" id="A0A438AIV9"/>
<keyword evidence="8" id="KW-1185">Reference proteome</keyword>
<name>A0A438AIV9_9RHOB</name>
<dbReference type="Pfam" id="PF02104">
    <property type="entry name" value="SURF1"/>
    <property type="match status" value="1"/>
</dbReference>
<evidence type="ECO:0000313" key="8">
    <source>
        <dbReference type="Proteomes" id="UP000285908"/>
    </source>
</evidence>
<evidence type="ECO:0000256" key="5">
    <source>
        <dbReference type="ARBA" id="ARBA00023136"/>
    </source>
</evidence>
<proteinExistence type="inferred from homology"/>
<keyword evidence="6" id="KW-1003">Cell membrane</keyword>
<organism evidence="7 8">
    <name type="scientific">Mesobaculum littorinae</name>
    <dbReference type="NCBI Taxonomy" id="2486419"/>
    <lineage>
        <taxon>Bacteria</taxon>
        <taxon>Pseudomonadati</taxon>
        <taxon>Pseudomonadota</taxon>
        <taxon>Alphaproteobacteria</taxon>
        <taxon>Rhodobacterales</taxon>
        <taxon>Roseobacteraceae</taxon>
        <taxon>Mesobaculum</taxon>
    </lineage>
</organism>
<comment type="subcellular location">
    <subcellularLocation>
        <location evidence="6">Cell membrane</location>
        <topology evidence="6">Multi-pass membrane protein</topology>
    </subcellularLocation>
    <subcellularLocation>
        <location evidence="1">Membrane</location>
    </subcellularLocation>
</comment>
<dbReference type="OrthoDB" id="6079986at2"/>
<sequence>MTRRILLPCLAGVLGVAILLCLGIWQVHRLEWKTAMLADITARISSAPVDLPQDPDPEADRYLPVRVPGQFTGEALHLLVSVKQVGAGYRIVEAFETDTGRRIMVDRGFVPNAEKDADHPAAPGPVGGNLHWPEETDSFTPEPELDRNIWFARDVPRMADALKTEPLLVVARADTGGGVTPLPVGTEGIPNDHLGYAITWFSLAAIWAGMTGFYLWRIRRGSGRGED</sequence>